<gene>
    <name evidence="2" type="ORF">EJ08DRAFT_736866</name>
</gene>
<dbReference type="OrthoDB" id="6220758at2759"/>
<dbReference type="Gene3D" id="3.90.640.10">
    <property type="entry name" value="Actin, Chain A, domain 4"/>
    <property type="match status" value="1"/>
</dbReference>
<keyword evidence="3" id="KW-1185">Reference proteome</keyword>
<dbReference type="SMART" id="SM00268">
    <property type="entry name" value="ACTIN"/>
    <property type="match status" value="1"/>
</dbReference>
<dbReference type="InterPro" id="IPR043129">
    <property type="entry name" value="ATPase_NBD"/>
</dbReference>
<dbReference type="Pfam" id="PF00022">
    <property type="entry name" value="Actin"/>
    <property type="match status" value="1"/>
</dbReference>
<protein>
    <submittedName>
        <fullName evidence="2">Actin-related protein, ARP6 class</fullName>
    </submittedName>
</protein>
<evidence type="ECO:0000256" key="1">
    <source>
        <dbReference type="RuleBase" id="RU000487"/>
    </source>
</evidence>
<accession>A0A9P4NK20</accession>
<dbReference type="Gene3D" id="3.30.420.40">
    <property type="match status" value="2"/>
</dbReference>
<sequence length="446" mass="49816">MPGQAKSVSNAGIRENTLVVDNGGYSIKAGFVTKVPNPHDCHIVPNCIARDSDRKTWIGSQLDQCKDFGHMSFRRPVDRGYVVNWEGERAIWGHSLFSENSPLQCDPHMTNLVLTEAPNCPQPLQTFCDQIIFEEFEFASCCRLIGSALNAYNELDTLFGNPNKAQDPQITPAECLLVIDSGYSHTTITPLIRGRPVQSAIRRIDIAGKFLTNYLKEQLSDQIIVLDETHAVDELKEQVCFVSDDFARDLDRTWMSGGQSHRPPDLSLVLDYVLPNYETVFKGYSRQHDPAAAIQRRLRAAKGLKREDDDNELVTIGTLRFSPPELLFNPADLGMKEAGLPSAIVKCVEAMPVGLRPAMLANILLVGGSVKFPGFEDRLLRDLRQLVPSEYPVRIALPDDPVKSTWLGGARMANNPEVLKRLLVTREDYLEHGANWTLRRFANFGG</sequence>
<dbReference type="InterPro" id="IPR004000">
    <property type="entry name" value="Actin"/>
</dbReference>
<evidence type="ECO:0000313" key="3">
    <source>
        <dbReference type="Proteomes" id="UP000800235"/>
    </source>
</evidence>
<evidence type="ECO:0000313" key="2">
    <source>
        <dbReference type="EMBL" id="KAF2425267.1"/>
    </source>
</evidence>
<reference evidence="2" key="1">
    <citation type="journal article" date="2020" name="Stud. Mycol.">
        <title>101 Dothideomycetes genomes: a test case for predicting lifestyles and emergence of pathogens.</title>
        <authorList>
            <person name="Haridas S."/>
            <person name="Albert R."/>
            <person name="Binder M."/>
            <person name="Bloem J."/>
            <person name="Labutti K."/>
            <person name="Salamov A."/>
            <person name="Andreopoulos B."/>
            <person name="Baker S."/>
            <person name="Barry K."/>
            <person name="Bills G."/>
            <person name="Bluhm B."/>
            <person name="Cannon C."/>
            <person name="Castanera R."/>
            <person name="Culley D."/>
            <person name="Daum C."/>
            <person name="Ezra D."/>
            <person name="Gonzalez J."/>
            <person name="Henrissat B."/>
            <person name="Kuo A."/>
            <person name="Liang C."/>
            <person name="Lipzen A."/>
            <person name="Lutzoni F."/>
            <person name="Magnuson J."/>
            <person name="Mondo S."/>
            <person name="Nolan M."/>
            <person name="Ohm R."/>
            <person name="Pangilinan J."/>
            <person name="Park H.-J."/>
            <person name="Ramirez L."/>
            <person name="Alfaro M."/>
            <person name="Sun H."/>
            <person name="Tritt A."/>
            <person name="Yoshinaga Y."/>
            <person name="Zwiers L.-H."/>
            <person name="Turgeon B."/>
            <person name="Goodwin S."/>
            <person name="Spatafora J."/>
            <person name="Crous P."/>
            <person name="Grigoriev I."/>
        </authorList>
    </citation>
    <scope>NUCLEOTIDE SEQUENCE</scope>
    <source>
        <strain evidence="2">CBS 130266</strain>
    </source>
</reference>
<dbReference type="PANTHER" id="PTHR11937">
    <property type="entry name" value="ACTIN"/>
    <property type="match status" value="1"/>
</dbReference>
<comment type="similarity">
    <text evidence="1">Belongs to the actin family.</text>
</comment>
<comment type="caution">
    <text evidence="2">The sequence shown here is derived from an EMBL/GenBank/DDBJ whole genome shotgun (WGS) entry which is preliminary data.</text>
</comment>
<proteinExistence type="inferred from homology"/>
<dbReference type="SUPFAM" id="SSF53067">
    <property type="entry name" value="Actin-like ATPase domain"/>
    <property type="match status" value="2"/>
</dbReference>
<dbReference type="AlphaFoldDB" id="A0A9P4NK20"/>
<name>A0A9P4NK20_9PEZI</name>
<organism evidence="2 3">
    <name type="scientific">Tothia fuscella</name>
    <dbReference type="NCBI Taxonomy" id="1048955"/>
    <lineage>
        <taxon>Eukaryota</taxon>
        <taxon>Fungi</taxon>
        <taxon>Dikarya</taxon>
        <taxon>Ascomycota</taxon>
        <taxon>Pezizomycotina</taxon>
        <taxon>Dothideomycetes</taxon>
        <taxon>Pleosporomycetidae</taxon>
        <taxon>Venturiales</taxon>
        <taxon>Cylindrosympodiaceae</taxon>
        <taxon>Tothia</taxon>
    </lineage>
</organism>
<dbReference type="Proteomes" id="UP000800235">
    <property type="component" value="Unassembled WGS sequence"/>
</dbReference>
<dbReference type="CDD" id="cd10210">
    <property type="entry name" value="ASKHA_NBD_Arp6"/>
    <property type="match status" value="1"/>
</dbReference>
<dbReference type="EMBL" id="MU007071">
    <property type="protein sequence ID" value="KAF2425267.1"/>
    <property type="molecule type" value="Genomic_DNA"/>
</dbReference>